<dbReference type="GO" id="GO:0019139">
    <property type="term" value="F:cytokinin dehydrogenase activity"/>
    <property type="evidence" value="ECO:0007669"/>
    <property type="project" value="UniProtKB-EC"/>
</dbReference>
<evidence type="ECO:0000256" key="7">
    <source>
        <dbReference type="ARBA" id="ARBA00048224"/>
    </source>
</evidence>
<dbReference type="Proteomes" id="UP000504621">
    <property type="component" value="Unplaced"/>
</dbReference>
<dbReference type="PANTHER" id="PTHR13878">
    <property type="entry name" value="GULONOLACTONE OXIDASE"/>
    <property type="match status" value="1"/>
</dbReference>
<dbReference type="Gene3D" id="3.30.465.10">
    <property type="match status" value="1"/>
</dbReference>
<evidence type="ECO:0000256" key="2">
    <source>
        <dbReference type="ARBA" id="ARBA00005466"/>
    </source>
</evidence>
<keyword evidence="4" id="KW-0285">Flavoprotein</keyword>
<sequence length="515" mass="57329">MIACLERFVHENDAESKPDDDVSSIRKSLDLQGSIESGGKTGIAVKDFGGLYSVRPLALIKPSGAEDIARVVKAASLTTHLTVAARGNGHSINGQAMAEGGLVIDMRSTEENHFKFLTVNGSPYIDVSGGALWEDVLTRCVSRFGLAPRSWTDYLSLTVGGTLSNAGVSGQAFRYGPQTSNVTELEVVTGKGEISVCSETQNPELFFGVLGGLGQFGIITRARIKLQPAPDMVRWIRVVYSEFEDFTRDAEFLVTQKEGESFDYVEGFVFANNDDPVNGWPSVPLDPDHEFDPAHIPQAAGSVLYCLEVAFHYRNGDHPSIVDTAERRLLGRLGFVRGLKFQLDVSYVEFLLRVKRAEEHAKANGIWDSPHPWLNLFVSKSDIVEFDRTVFKRMLKDGIGGPMLIYPLLRSKWDNRTSGALPGGEIFYIVALLRFVPKGPAVETLVAQNHEIVQWCIKKGLGFKLYLPHYKSKEDWKRHFGNQWTRFVERKASFDPMAILAPGQKIFKRIHHNLN</sequence>
<dbReference type="Gene3D" id="3.40.462.10">
    <property type="entry name" value="FAD-linked oxidases, C-terminal domain"/>
    <property type="match status" value="1"/>
</dbReference>
<dbReference type="PROSITE" id="PS51387">
    <property type="entry name" value="FAD_PCMH"/>
    <property type="match status" value="1"/>
</dbReference>
<keyword evidence="5" id="KW-0274">FAD</keyword>
<evidence type="ECO:0000256" key="1">
    <source>
        <dbReference type="ARBA" id="ARBA00001974"/>
    </source>
</evidence>
<dbReference type="EC" id="1.5.99.12" evidence="3"/>
<evidence type="ECO:0000256" key="3">
    <source>
        <dbReference type="ARBA" id="ARBA00011928"/>
    </source>
</evidence>
<evidence type="ECO:0000313" key="10">
    <source>
        <dbReference type="RefSeq" id="XP_021277020.1"/>
    </source>
</evidence>
<evidence type="ECO:0000313" key="9">
    <source>
        <dbReference type="Proteomes" id="UP000504621"/>
    </source>
</evidence>
<organism evidence="9 10">
    <name type="scientific">Herrania umbratica</name>
    <dbReference type="NCBI Taxonomy" id="108875"/>
    <lineage>
        <taxon>Eukaryota</taxon>
        <taxon>Viridiplantae</taxon>
        <taxon>Streptophyta</taxon>
        <taxon>Embryophyta</taxon>
        <taxon>Tracheophyta</taxon>
        <taxon>Spermatophyta</taxon>
        <taxon>Magnoliopsida</taxon>
        <taxon>eudicotyledons</taxon>
        <taxon>Gunneridae</taxon>
        <taxon>Pentapetalae</taxon>
        <taxon>rosids</taxon>
        <taxon>malvids</taxon>
        <taxon>Malvales</taxon>
        <taxon>Malvaceae</taxon>
        <taxon>Byttnerioideae</taxon>
        <taxon>Herrania</taxon>
    </lineage>
</organism>
<feature type="domain" description="FAD-binding PCMH-type" evidence="8">
    <location>
        <begin position="52"/>
        <end position="229"/>
    </location>
</feature>
<protein>
    <recommendedName>
        <fullName evidence="3">cytokinin dehydrogenase</fullName>
        <ecNumber evidence="3">1.5.99.12</ecNumber>
    </recommendedName>
</protein>
<dbReference type="Pfam" id="PF09265">
    <property type="entry name" value="Cytokin-bind"/>
    <property type="match status" value="1"/>
</dbReference>
<dbReference type="InterPro" id="IPR016169">
    <property type="entry name" value="FAD-bd_PCMH_sub2"/>
</dbReference>
<dbReference type="InterPro" id="IPR015345">
    <property type="entry name" value="Cytokinin_DH_FAD/cytokin-bd"/>
</dbReference>
<dbReference type="InterPro" id="IPR016170">
    <property type="entry name" value="Cytok_DH_C_sf"/>
</dbReference>
<proteinExistence type="inferred from homology"/>
<dbReference type="SUPFAM" id="SSF55103">
    <property type="entry name" value="FAD-linked oxidases, C-terminal domain"/>
    <property type="match status" value="1"/>
</dbReference>
<dbReference type="SUPFAM" id="SSF56176">
    <property type="entry name" value="FAD-binding/transporter-associated domain-like"/>
    <property type="match status" value="1"/>
</dbReference>
<dbReference type="PANTHER" id="PTHR13878:SF112">
    <property type="entry name" value="CYTOKININ DEHYDROGENASE 7"/>
    <property type="match status" value="1"/>
</dbReference>
<dbReference type="InterPro" id="IPR006094">
    <property type="entry name" value="Oxid_FAD_bind_N"/>
</dbReference>
<dbReference type="Gene3D" id="3.30.43.10">
    <property type="entry name" value="Uridine Diphospho-n-acetylenolpyruvylglucosamine Reductase, domain 2"/>
    <property type="match status" value="1"/>
</dbReference>
<accession>A0A6J0ZQT1</accession>
<dbReference type="AlphaFoldDB" id="A0A6J0ZQT1"/>
<keyword evidence="6" id="KW-0560">Oxidoreductase</keyword>
<dbReference type="OrthoDB" id="415825at2759"/>
<comment type="similarity">
    <text evidence="2">Belongs to the oxygen-dependent FAD-linked oxidoreductase family.</text>
</comment>
<gene>
    <name evidence="10" type="primary">LOC110411268</name>
</gene>
<dbReference type="InterPro" id="IPR050432">
    <property type="entry name" value="FAD-linked_Oxidoreductases_BP"/>
</dbReference>
<name>A0A6J0ZQT1_9ROSI</name>
<dbReference type="InterPro" id="IPR036318">
    <property type="entry name" value="FAD-bd_PCMH-like_sf"/>
</dbReference>
<evidence type="ECO:0000256" key="6">
    <source>
        <dbReference type="ARBA" id="ARBA00023002"/>
    </source>
</evidence>
<comment type="catalytic activity">
    <reaction evidence="7">
        <text>N(6)-dimethylallyladenine + A + H2O = 3-methyl-2-butenal + adenine + AH2</text>
        <dbReference type="Rhea" id="RHEA:13625"/>
        <dbReference type="ChEBI" id="CHEBI:13193"/>
        <dbReference type="ChEBI" id="CHEBI:15377"/>
        <dbReference type="ChEBI" id="CHEBI:15825"/>
        <dbReference type="ChEBI" id="CHEBI:16708"/>
        <dbReference type="ChEBI" id="CHEBI:17499"/>
        <dbReference type="ChEBI" id="CHEBI:17660"/>
        <dbReference type="EC" id="1.5.99.12"/>
    </reaction>
</comment>
<comment type="cofactor">
    <cofactor evidence="1">
        <name>FAD</name>
        <dbReference type="ChEBI" id="CHEBI:57692"/>
    </cofactor>
</comment>
<dbReference type="Pfam" id="PF01565">
    <property type="entry name" value="FAD_binding_4"/>
    <property type="match status" value="1"/>
</dbReference>
<dbReference type="InterPro" id="IPR016164">
    <property type="entry name" value="FAD-linked_Oxase-like_C"/>
</dbReference>
<evidence type="ECO:0000256" key="5">
    <source>
        <dbReference type="ARBA" id="ARBA00022827"/>
    </source>
</evidence>
<reference evidence="10" key="1">
    <citation type="submission" date="2025-08" db="UniProtKB">
        <authorList>
            <consortium name="RefSeq"/>
        </authorList>
    </citation>
    <scope>IDENTIFICATION</scope>
    <source>
        <tissue evidence="10">Leaf</tissue>
    </source>
</reference>
<keyword evidence="9" id="KW-1185">Reference proteome</keyword>
<dbReference type="RefSeq" id="XP_021277020.1">
    <property type="nucleotide sequence ID" value="XM_021421345.1"/>
</dbReference>
<dbReference type="InterPro" id="IPR016167">
    <property type="entry name" value="FAD-bd_PCMH_sub1"/>
</dbReference>
<dbReference type="GeneID" id="110411268"/>
<dbReference type="GO" id="GO:0009690">
    <property type="term" value="P:cytokinin metabolic process"/>
    <property type="evidence" value="ECO:0007669"/>
    <property type="project" value="InterPro"/>
</dbReference>
<evidence type="ECO:0000256" key="4">
    <source>
        <dbReference type="ARBA" id="ARBA00022630"/>
    </source>
</evidence>
<dbReference type="GO" id="GO:0071949">
    <property type="term" value="F:FAD binding"/>
    <property type="evidence" value="ECO:0007669"/>
    <property type="project" value="InterPro"/>
</dbReference>
<evidence type="ECO:0000259" key="8">
    <source>
        <dbReference type="PROSITE" id="PS51387"/>
    </source>
</evidence>
<dbReference type="InterPro" id="IPR016166">
    <property type="entry name" value="FAD-bd_PCMH"/>
</dbReference>